<accession>A0A6J4VLU6</accession>
<proteinExistence type="predicted"/>
<name>A0A6J4VLU6_9BACT</name>
<sequence>MVPARCAECGRDIRVPFAPDPSRPLFCRSCLATLTGR</sequence>
<evidence type="ECO:0000259" key="1">
    <source>
        <dbReference type="Pfam" id="PF23477"/>
    </source>
</evidence>
<reference evidence="2" key="1">
    <citation type="submission" date="2020-02" db="EMBL/GenBank/DDBJ databases">
        <authorList>
            <person name="Meier V. D."/>
        </authorList>
    </citation>
    <scope>NUCLEOTIDE SEQUENCE</scope>
    <source>
        <strain evidence="2">AVDCRST_MAG59</strain>
    </source>
</reference>
<evidence type="ECO:0000313" key="2">
    <source>
        <dbReference type="EMBL" id="CAA9581810.1"/>
    </source>
</evidence>
<dbReference type="InterPro" id="IPR026363">
    <property type="entry name" value="CxxC-x17-CxxC_dom"/>
</dbReference>
<organism evidence="2">
    <name type="scientific">uncultured Thermomicrobiales bacterium</name>
    <dbReference type="NCBI Taxonomy" id="1645740"/>
    <lineage>
        <taxon>Bacteria</taxon>
        <taxon>Pseudomonadati</taxon>
        <taxon>Thermomicrobiota</taxon>
        <taxon>Thermomicrobia</taxon>
        <taxon>Thermomicrobiales</taxon>
        <taxon>environmental samples</taxon>
    </lineage>
</organism>
<dbReference type="Pfam" id="PF23477">
    <property type="entry name" value="zf_Tbcl_2"/>
    <property type="match status" value="1"/>
</dbReference>
<dbReference type="NCBIfam" id="TIGR04272">
    <property type="entry name" value="cxxc_cxxc_Mbark"/>
    <property type="match status" value="1"/>
</dbReference>
<dbReference type="AlphaFoldDB" id="A0A6J4VLU6"/>
<gene>
    <name evidence="2" type="ORF">AVDCRST_MAG59-4865</name>
</gene>
<feature type="domain" description="CxxC-x17-CxxC" evidence="1">
    <location>
        <begin position="1"/>
        <end position="32"/>
    </location>
</feature>
<protein>
    <recommendedName>
        <fullName evidence="1">CxxC-x17-CxxC domain-containing protein</fullName>
    </recommendedName>
</protein>
<dbReference type="EMBL" id="CADCWF010000350">
    <property type="protein sequence ID" value="CAA9581810.1"/>
    <property type="molecule type" value="Genomic_DNA"/>
</dbReference>